<dbReference type="EMBL" id="BAAABU010000026">
    <property type="protein sequence ID" value="GAA0257568.1"/>
    <property type="molecule type" value="Genomic_DNA"/>
</dbReference>
<comment type="caution">
    <text evidence="4">The sequence shown here is derived from an EMBL/GenBank/DDBJ whole genome shotgun (WGS) entry which is preliminary data.</text>
</comment>
<keyword evidence="5" id="KW-1185">Reference proteome</keyword>
<dbReference type="CDD" id="cd04301">
    <property type="entry name" value="NAT_SF"/>
    <property type="match status" value="1"/>
</dbReference>
<name>A0ABP3EAN9_9PSEU</name>
<evidence type="ECO:0000256" key="2">
    <source>
        <dbReference type="ARBA" id="ARBA00023315"/>
    </source>
</evidence>
<keyword evidence="2" id="KW-0012">Acyltransferase</keyword>
<dbReference type="Gene3D" id="1.10.287.900">
    <property type="entry name" value="The crystal structure of the spermine/spermidine acetyltransferase from enterococcus faecali"/>
    <property type="match status" value="1"/>
</dbReference>
<keyword evidence="1" id="KW-0808">Transferase</keyword>
<dbReference type="Pfam" id="PF00583">
    <property type="entry name" value="Acetyltransf_1"/>
    <property type="match status" value="1"/>
</dbReference>
<gene>
    <name evidence="4" type="ORF">GCM10010492_68170</name>
</gene>
<reference evidence="5" key="1">
    <citation type="journal article" date="2019" name="Int. J. Syst. Evol. Microbiol.">
        <title>The Global Catalogue of Microorganisms (GCM) 10K type strain sequencing project: providing services to taxonomists for standard genome sequencing and annotation.</title>
        <authorList>
            <consortium name="The Broad Institute Genomics Platform"/>
            <consortium name="The Broad Institute Genome Sequencing Center for Infectious Disease"/>
            <person name="Wu L."/>
            <person name="Ma J."/>
        </authorList>
    </citation>
    <scope>NUCLEOTIDE SEQUENCE [LARGE SCALE GENOMIC DNA]</scope>
    <source>
        <strain evidence="5">JCM 3380</strain>
    </source>
</reference>
<dbReference type="InterPro" id="IPR000182">
    <property type="entry name" value="GNAT_dom"/>
</dbReference>
<accession>A0ABP3EAN9</accession>
<evidence type="ECO:0000313" key="4">
    <source>
        <dbReference type="EMBL" id="GAA0257568.1"/>
    </source>
</evidence>
<organism evidence="4 5">
    <name type="scientific">Saccharothrix mutabilis subsp. mutabilis</name>
    <dbReference type="NCBI Taxonomy" id="66855"/>
    <lineage>
        <taxon>Bacteria</taxon>
        <taxon>Bacillati</taxon>
        <taxon>Actinomycetota</taxon>
        <taxon>Actinomycetes</taxon>
        <taxon>Pseudonocardiales</taxon>
        <taxon>Pseudonocardiaceae</taxon>
        <taxon>Saccharothrix</taxon>
    </lineage>
</organism>
<dbReference type="PANTHER" id="PTHR43877:SF2">
    <property type="entry name" value="AMINOALKYLPHOSPHONATE N-ACETYLTRANSFERASE-RELATED"/>
    <property type="match status" value="1"/>
</dbReference>
<feature type="domain" description="N-acetyltransferase" evidence="3">
    <location>
        <begin position="26"/>
        <end position="168"/>
    </location>
</feature>
<evidence type="ECO:0000313" key="5">
    <source>
        <dbReference type="Proteomes" id="UP001500416"/>
    </source>
</evidence>
<dbReference type="InterPro" id="IPR027455">
    <property type="entry name" value="Sper_AcTfrase_N"/>
</dbReference>
<dbReference type="PROSITE" id="PS51186">
    <property type="entry name" value="GNAT"/>
    <property type="match status" value="1"/>
</dbReference>
<dbReference type="InterPro" id="IPR050832">
    <property type="entry name" value="Bact_Acetyltransf"/>
</dbReference>
<protein>
    <submittedName>
        <fullName evidence="4">GNAT family N-acetyltransferase</fullName>
    </submittedName>
</protein>
<dbReference type="SUPFAM" id="SSF55729">
    <property type="entry name" value="Acyl-CoA N-acyltransferases (Nat)"/>
    <property type="match status" value="1"/>
</dbReference>
<evidence type="ECO:0000256" key="1">
    <source>
        <dbReference type="ARBA" id="ARBA00022679"/>
    </source>
</evidence>
<dbReference type="PANTHER" id="PTHR43877">
    <property type="entry name" value="AMINOALKYLPHOSPHONATE N-ACETYLTRANSFERASE-RELATED-RELATED"/>
    <property type="match status" value="1"/>
</dbReference>
<proteinExistence type="predicted"/>
<evidence type="ECO:0000259" key="3">
    <source>
        <dbReference type="PROSITE" id="PS51186"/>
    </source>
</evidence>
<dbReference type="InterPro" id="IPR016181">
    <property type="entry name" value="Acyl_CoA_acyltransferase"/>
</dbReference>
<sequence length="176" mass="19792">MKKSLDVGFPVFRETCYGPRRYLPRMRLEPVTEDNYRAVVDLEVHEEQRGFVATNLKSIADAWVYRPKMQPLALYAGDELVGFTLLHRDQPHDLHIVRFMIDRRAQGRGLGRKGLAAIAEVARGEGRTRLTLSLVPGNAVAHGLYAAFGFKETGEKDGDEIVMRHDLAPARHSPQG</sequence>
<dbReference type="Gene3D" id="3.40.630.30">
    <property type="match status" value="1"/>
</dbReference>
<dbReference type="Proteomes" id="UP001500416">
    <property type="component" value="Unassembled WGS sequence"/>
</dbReference>